<dbReference type="Proteomes" id="UP000199048">
    <property type="component" value="Unassembled WGS sequence"/>
</dbReference>
<dbReference type="InterPro" id="IPR050638">
    <property type="entry name" value="AA-Vitamin_Transporters"/>
</dbReference>
<feature type="transmembrane region" description="Helical" evidence="5">
    <location>
        <begin position="224"/>
        <end position="245"/>
    </location>
</feature>
<evidence type="ECO:0000313" key="8">
    <source>
        <dbReference type="Proteomes" id="UP000199048"/>
    </source>
</evidence>
<feature type="domain" description="EamA" evidence="6">
    <location>
        <begin position="17"/>
        <end position="148"/>
    </location>
</feature>
<gene>
    <name evidence="7" type="ORF">SAMN05192568_10402</name>
</gene>
<feature type="transmembrane region" description="Helical" evidence="5">
    <location>
        <begin position="12"/>
        <end position="35"/>
    </location>
</feature>
<dbReference type="AlphaFoldDB" id="A0A1I4S5J1"/>
<reference evidence="8" key="1">
    <citation type="submission" date="2016-10" db="EMBL/GenBank/DDBJ databases">
        <authorList>
            <person name="Varghese N."/>
            <person name="Submissions S."/>
        </authorList>
    </citation>
    <scope>NUCLEOTIDE SEQUENCE [LARGE SCALE GENOMIC DNA]</scope>
    <source>
        <strain evidence="8">BL36</strain>
    </source>
</reference>
<evidence type="ECO:0000256" key="4">
    <source>
        <dbReference type="ARBA" id="ARBA00023136"/>
    </source>
</evidence>
<evidence type="ECO:0000313" key="7">
    <source>
        <dbReference type="EMBL" id="SFM59530.1"/>
    </source>
</evidence>
<keyword evidence="2 5" id="KW-0812">Transmembrane</keyword>
<evidence type="ECO:0000256" key="5">
    <source>
        <dbReference type="SAM" id="Phobius"/>
    </source>
</evidence>
<proteinExistence type="predicted"/>
<dbReference type="PANTHER" id="PTHR32322">
    <property type="entry name" value="INNER MEMBRANE TRANSPORTER"/>
    <property type="match status" value="1"/>
</dbReference>
<evidence type="ECO:0000256" key="3">
    <source>
        <dbReference type="ARBA" id="ARBA00022989"/>
    </source>
</evidence>
<feature type="transmembrane region" description="Helical" evidence="5">
    <location>
        <begin position="79"/>
        <end position="100"/>
    </location>
</feature>
<evidence type="ECO:0000259" key="6">
    <source>
        <dbReference type="Pfam" id="PF00892"/>
    </source>
</evidence>
<feature type="transmembrane region" description="Helical" evidence="5">
    <location>
        <begin position="257"/>
        <end position="274"/>
    </location>
</feature>
<feature type="transmembrane region" description="Helical" evidence="5">
    <location>
        <begin position="280"/>
        <end position="296"/>
    </location>
</feature>
<evidence type="ECO:0000256" key="1">
    <source>
        <dbReference type="ARBA" id="ARBA00004141"/>
    </source>
</evidence>
<comment type="subcellular location">
    <subcellularLocation>
        <location evidence="1">Membrane</location>
        <topology evidence="1">Multi-pass membrane protein</topology>
    </subcellularLocation>
</comment>
<name>A0A1I4S5J1_9HYPH</name>
<organism evidence="7 8">
    <name type="scientific">Methylobacterium pseudosasicola</name>
    <dbReference type="NCBI Taxonomy" id="582667"/>
    <lineage>
        <taxon>Bacteria</taxon>
        <taxon>Pseudomonadati</taxon>
        <taxon>Pseudomonadota</taxon>
        <taxon>Alphaproteobacteria</taxon>
        <taxon>Hyphomicrobiales</taxon>
        <taxon>Methylobacteriaceae</taxon>
        <taxon>Methylobacterium</taxon>
    </lineage>
</organism>
<protein>
    <submittedName>
        <fullName evidence="7">EamA-like transporter family protein</fullName>
    </submittedName>
</protein>
<dbReference type="GO" id="GO:0016020">
    <property type="term" value="C:membrane"/>
    <property type="evidence" value="ECO:0007669"/>
    <property type="project" value="UniProtKB-SubCell"/>
</dbReference>
<feature type="transmembrane region" description="Helical" evidence="5">
    <location>
        <begin position="159"/>
        <end position="180"/>
    </location>
</feature>
<feature type="transmembrane region" description="Helical" evidence="5">
    <location>
        <begin position="106"/>
        <end position="125"/>
    </location>
</feature>
<feature type="transmembrane region" description="Helical" evidence="5">
    <location>
        <begin position="132"/>
        <end position="153"/>
    </location>
</feature>
<accession>A0A1I4S5J1</accession>
<evidence type="ECO:0000256" key="2">
    <source>
        <dbReference type="ARBA" id="ARBA00022692"/>
    </source>
</evidence>
<keyword evidence="3 5" id="KW-1133">Transmembrane helix</keyword>
<dbReference type="EMBL" id="FOTK01000040">
    <property type="protein sequence ID" value="SFM59530.1"/>
    <property type="molecule type" value="Genomic_DNA"/>
</dbReference>
<dbReference type="STRING" id="582667.SAMN05192568_10402"/>
<dbReference type="PANTHER" id="PTHR32322:SF2">
    <property type="entry name" value="EAMA DOMAIN-CONTAINING PROTEIN"/>
    <property type="match status" value="1"/>
</dbReference>
<feature type="transmembrane region" description="Helical" evidence="5">
    <location>
        <begin position="192"/>
        <end position="218"/>
    </location>
</feature>
<dbReference type="Pfam" id="PF00892">
    <property type="entry name" value="EamA"/>
    <property type="match status" value="1"/>
</dbReference>
<keyword evidence="4 5" id="KW-0472">Membrane</keyword>
<dbReference type="OrthoDB" id="8688375at2"/>
<keyword evidence="8" id="KW-1185">Reference proteome</keyword>
<dbReference type="InterPro" id="IPR000620">
    <property type="entry name" value="EamA_dom"/>
</dbReference>
<feature type="transmembrane region" description="Helical" evidence="5">
    <location>
        <begin position="47"/>
        <end position="67"/>
    </location>
</feature>
<sequence>MDATGRTIMPAVAPTAYGLLLSTGALLGLTTVMAGLASSLGWHPIGFLFWSALGGGLVLTAAAGLAGERLRPSSALLRYGLWAGLLSFALPNILSFAAILHVGAGFVALCLAFPPLLTYGLALVLGMDRVSVPGVVGMALGLGGAVLFAASRLTGAEGGGIWAGLALAAPVSVAAGNIYRTVAWPTGTSPRLLAPVMVLVAAVMIGAYAILAAVPLFAVPATGTLALLPVQAAIIAATYGLFFVLQKVSGPVGLSQIGWIGAITGKGLAVTLLGESFPPVLALAIPLILAGIVLVSRRPR</sequence>